<dbReference type="InterPro" id="IPR012337">
    <property type="entry name" value="RNaseH-like_sf"/>
</dbReference>
<dbReference type="InterPro" id="IPR052035">
    <property type="entry name" value="ZnF_BED_domain_contain"/>
</dbReference>
<dbReference type="GO" id="GO:0003677">
    <property type="term" value="F:DNA binding"/>
    <property type="evidence" value="ECO:0007669"/>
    <property type="project" value="UniProtKB-KW"/>
</dbReference>
<evidence type="ECO:0000259" key="7">
    <source>
        <dbReference type="Pfam" id="PF05699"/>
    </source>
</evidence>
<feature type="domain" description="HAT C-terminal dimerisation" evidence="7">
    <location>
        <begin position="548"/>
        <end position="614"/>
    </location>
</feature>
<evidence type="ECO:0000259" key="8">
    <source>
        <dbReference type="Pfam" id="PF14372"/>
    </source>
</evidence>
<sequence length="614" mass="69696">MNSDTLNLNDDDYLSVEDMMAKNEDEQNAQADSVTSAAQARGNKRRHSVCWKNFTIVGDKLSDGSHNIKCNHCHDLYNIDLGRNGTSTLLRHSRRYSKTPGSTPGSNRKLDMMVFREMMAIAIVEHNPPYAFVEYRRVRDALAYANSSIEFCSRNTAVSDVLRIFENEKANLRKVLTEVPGRISFTTDLWRAITVEGYLCLTAHYLDANWKLHAKIVSFCAFPPPHTGASIAMKLMEILKEWGLDKNVFTVTVDNATSNDKMQGFLKRQLRKDLVCSGEFMHIRCTAHILNLIVQDGLSVIGEALEKIRDSVKFVKGSESREKMFEACVETVGIVNKNDAGIILDVTTRWNSTFLMLSRAIKFKDALRNLSEVEPSYKCFPSELEWSREALIKEFLSPFSEMTKLISGSSYPIANLYFMQVWKIESWLREHATSDDEIIRDMVKIMRLKFNKYWDGYSDILAIAAVLDPILKFGCLEYCYKTLNPSTSKAKVDHIHKKLEKLFGVYKKNTKATTTTTSETTMENSLPVGYGGFYAFITQNAGEGKSALDVYLAEPVMDMIAFLKLDVLEYWKNNKARFKELSRMACDVLCIPITIVSSESSFSAGSRVLTKYRS</sequence>
<dbReference type="Proteomes" id="UP000264353">
    <property type="component" value="Chromosome A6"/>
</dbReference>
<keyword evidence="5" id="KW-0238">DNA-binding</keyword>
<evidence type="ECO:0000313" key="9">
    <source>
        <dbReference type="EMBL" id="RID58845.1"/>
    </source>
</evidence>
<dbReference type="GO" id="GO:0008270">
    <property type="term" value="F:zinc ion binding"/>
    <property type="evidence" value="ECO:0007669"/>
    <property type="project" value="UniProtKB-KW"/>
</dbReference>
<reference evidence="9 10" key="1">
    <citation type="submission" date="2018-06" db="EMBL/GenBank/DDBJ databases">
        <title>WGS assembly of Brassica rapa FPsc.</title>
        <authorList>
            <person name="Bowman J."/>
            <person name="Kohchi T."/>
            <person name="Yamato K."/>
            <person name="Jenkins J."/>
            <person name="Shu S."/>
            <person name="Ishizaki K."/>
            <person name="Yamaoka S."/>
            <person name="Nishihama R."/>
            <person name="Nakamura Y."/>
            <person name="Berger F."/>
            <person name="Adam C."/>
            <person name="Aki S."/>
            <person name="Althoff F."/>
            <person name="Araki T."/>
            <person name="Arteaga-Vazquez M."/>
            <person name="Balasubrmanian S."/>
            <person name="Bauer D."/>
            <person name="Boehm C."/>
            <person name="Briginshaw L."/>
            <person name="Caballero-Perez J."/>
            <person name="Catarino B."/>
            <person name="Chen F."/>
            <person name="Chiyoda S."/>
            <person name="Chovatia M."/>
            <person name="Davies K."/>
            <person name="Delmans M."/>
            <person name="Demura T."/>
            <person name="Dierschke T."/>
            <person name="Dolan L."/>
            <person name="Dorantes-Acosta A."/>
            <person name="Eklund D."/>
            <person name="Florent S."/>
            <person name="Flores-Sandoval E."/>
            <person name="Fujiyama A."/>
            <person name="Fukuzawa H."/>
            <person name="Galik B."/>
            <person name="Grimanelli D."/>
            <person name="Grimwood J."/>
            <person name="Grossniklaus U."/>
            <person name="Hamada T."/>
            <person name="Haseloff J."/>
            <person name="Hetherington A."/>
            <person name="Higo A."/>
            <person name="Hirakawa Y."/>
            <person name="Hundley H."/>
            <person name="Ikeda Y."/>
            <person name="Inoue K."/>
            <person name="Inoue S."/>
            <person name="Ishida S."/>
            <person name="Jia Q."/>
            <person name="Kakita M."/>
            <person name="Kanazawa T."/>
            <person name="Kawai Y."/>
            <person name="Kawashima T."/>
            <person name="Kennedy M."/>
            <person name="Kinose K."/>
            <person name="Kinoshita T."/>
            <person name="Kohara Y."/>
            <person name="Koide E."/>
            <person name="Komatsu K."/>
            <person name="Kopischke S."/>
            <person name="Kubo M."/>
            <person name="Kyozuka J."/>
            <person name="Lagercrantz U."/>
            <person name="Lin S."/>
            <person name="Lindquist E."/>
            <person name="Lipzen A."/>
            <person name="Lu C."/>
            <person name="Luna E."/>
            <person name="Martienssen R."/>
            <person name="Minamino N."/>
            <person name="Mizutani M."/>
            <person name="Mizutani M."/>
            <person name="Mochizuki N."/>
            <person name="Monte I."/>
            <person name="Mosher R."/>
            <person name="Nagasaki H."/>
            <person name="Nakagami H."/>
            <person name="Naramoto S."/>
            <person name="Nishitani K."/>
            <person name="Ohtani M."/>
            <person name="Okamoto T."/>
            <person name="Okumura M."/>
            <person name="Phillips J."/>
            <person name="Pollak B."/>
            <person name="Reinders A."/>
            <person name="Roevekamp M."/>
            <person name="Sano R."/>
            <person name="Sawa S."/>
            <person name="Schmid M."/>
            <person name="Shirakawa M."/>
            <person name="Solano R."/>
            <person name="Spunde A."/>
            <person name="Suetsugu N."/>
            <person name="Sugano S."/>
            <person name="Sugiyama A."/>
            <person name="Sun R."/>
            <person name="Suzuki Y."/>
            <person name="Takenaka M."/>
            <person name="Takezawa D."/>
            <person name="Tomogane H."/>
            <person name="Tsuzuki M."/>
            <person name="Ueda T."/>
            <person name="Umeda M."/>
            <person name="Ward J."/>
            <person name="Watanabe Y."/>
            <person name="Yazaki K."/>
            <person name="Yokoyama R."/>
            <person name="Yoshitake Y."/>
            <person name="Yotsui I."/>
            <person name="Zachgo S."/>
            <person name="Schmutz J."/>
        </authorList>
    </citation>
    <scope>NUCLEOTIDE SEQUENCE [LARGE SCALE GENOMIC DNA]</scope>
    <source>
        <strain evidence="10">cv. B-3</strain>
    </source>
</reference>
<evidence type="ECO:0008006" key="11">
    <source>
        <dbReference type="Google" id="ProtNLM"/>
    </source>
</evidence>
<dbReference type="AlphaFoldDB" id="A0A397YZT4"/>
<dbReference type="Pfam" id="PF14372">
    <property type="entry name" value="hAT-like_RNase-H"/>
    <property type="match status" value="1"/>
</dbReference>
<keyword evidence="4" id="KW-0862">Zinc</keyword>
<protein>
    <recommendedName>
        <fullName evidence="11">BED-type domain-containing protein</fullName>
    </recommendedName>
</protein>
<evidence type="ECO:0000256" key="5">
    <source>
        <dbReference type="ARBA" id="ARBA00023125"/>
    </source>
</evidence>
<comment type="subcellular location">
    <subcellularLocation>
        <location evidence="1">Nucleus</location>
    </subcellularLocation>
</comment>
<proteinExistence type="predicted"/>
<feature type="domain" description="hAT-like transposase RNase-H fold" evidence="8">
    <location>
        <begin position="407"/>
        <end position="506"/>
    </location>
</feature>
<evidence type="ECO:0000256" key="6">
    <source>
        <dbReference type="ARBA" id="ARBA00023242"/>
    </source>
</evidence>
<evidence type="ECO:0000256" key="1">
    <source>
        <dbReference type="ARBA" id="ARBA00004123"/>
    </source>
</evidence>
<accession>A0A397YZT4</accession>
<keyword evidence="6" id="KW-0539">Nucleus</keyword>
<organism evidence="9 10">
    <name type="scientific">Brassica campestris</name>
    <name type="common">Field mustard</name>
    <dbReference type="NCBI Taxonomy" id="3711"/>
    <lineage>
        <taxon>Eukaryota</taxon>
        <taxon>Viridiplantae</taxon>
        <taxon>Streptophyta</taxon>
        <taxon>Embryophyta</taxon>
        <taxon>Tracheophyta</taxon>
        <taxon>Spermatophyta</taxon>
        <taxon>Magnoliopsida</taxon>
        <taxon>eudicotyledons</taxon>
        <taxon>Gunneridae</taxon>
        <taxon>Pentapetalae</taxon>
        <taxon>rosids</taxon>
        <taxon>malvids</taxon>
        <taxon>Brassicales</taxon>
        <taxon>Brassicaceae</taxon>
        <taxon>Brassiceae</taxon>
        <taxon>Brassica</taxon>
    </lineage>
</organism>
<dbReference type="InterPro" id="IPR008906">
    <property type="entry name" value="HATC_C_dom"/>
</dbReference>
<dbReference type="InterPro" id="IPR025525">
    <property type="entry name" value="hAT-like_transposase_RNase-H"/>
</dbReference>
<dbReference type="Pfam" id="PF05699">
    <property type="entry name" value="Dimer_Tnp_hAT"/>
    <property type="match status" value="1"/>
</dbReference>
<keyword evidence="2" id="KW-0479">Metal-binding</keyword>
<dbReference type="GO" id="GO:0005634">
    <property type="term" value="C:nucleus"/>
    <property type="evidence" value="ECO:0007669"/>
    <property type="project" value="UniProtKB-SubCell"/>
</dbReference>
<dbReference type="EMBL" id="CM010633">
    <property type="protein sequence ID" value="RID58845.1"/>
    <property type="molecule type" value="Genomic_DNA"/>
</dbReference>
<evidence type="ECO:0000256" key="4">
    <source>
        <dbReference type="ARBA" id="ARBA00022833"/>
    </source>
</evidence>
<evidence type="ECO:0000256" key="3">
    <source>
        <dbReference type="ARBA" id="ARBA00022771"/>
    </source>
</evidence>
<dbReference type="PANTHER" id="PTHR46481">
    <property type="entry name" value="ZINC FINGER BED DOMAIN-CONTAINING PROTEIN 4"/>
    <property type="match status" value="1"/>
</dbReference>
<evidence type="ECO:0000256" key="2">
    <source>
        <dbReference type="ARBA" id="ARBA00022723"/>
    </source>
</evidence>
<evidence type="ECO:0000313" key="10">
    <source>
        <dbReference type="Proteomes" id="UP000264353"/>
    </source>
</evidence>
<dbReference type="SUPFAM" id="SSF53098">
    <property type="entry name" value="Ribonuclease H-like"/>
    <property type="match status" value="1"/>
</dbReference>
<dbReference type="SMART" id="SM00614">
    <property type="entry name" value="ZnF_BED"/>
    <property type="match status" value="1"/>
</dbReference>
<keyword evidence="3" id="KW-0863">Zinc-finger</keyword>
<name>A0A397YZT4_BRACM</name>
<gene>
    <name evidence="9" type="ORF">BRARA_F02112</name>
</gene>
<dbReference type="GO" id="GO:0046983">
    <property type="term" value="F:protein dimerization activity"/>
    <property type="evidence" value="ECO:0007669"/>
    <property type="project" value="InterPro"/>
</dbReference>
<dbReference type="PANTHER" id="PTHR46481:SF10">
    <property type="entry name" value="ZINC FINGER BED DOMAIN-CONTAINING PROTEIN 39"/>
    <property type="match status" value="1"/>
</dbReference>